<dbReference type="InterPro" id="IPR000914">
    <property type="entry name" value="SBP_5_dom"/>
</dbReference>
<protein>
    <submittedName>
        <fullName evidence="7">Peptide ABC transporter substrate-binding protein</fullName>
    </submittedName>
</protein>
<comment type="subcellular location">
    <subcellularLocation>
        <location evidence="1">Cell envelope</location>
    </subcellularLocation>
</comment>
<dbReference type="PROSITE" id="PS51257">
    <property type="entry name" value="PROKAR_LIPOPROTEIN"/>
    <property type="match status" value="1"/>
</dbReference>
<dbReference type="AlphaFoldDB" id="A0A2S7FA47"/>
<evidence type="ECO:0000256" key="5">
    <source>
        <dbReference type="SAM" id="SignalP"/>
    </source>
</evidence>
<sequence>MKTSKIKKICSVVMAAMLGVSVLTGCGSSNSGSSTVASGQELTFNLGSDVKTLDPALNQAVDGAILLVNMFEGLYKLDENQKAIPGIAEKCDISEDGKVYTFHLRSDAKWTNGDPVTAGDFEYAWKRVMDPNTAAEYAYQMEYIKGAKEYTSGTGTVDEVGVKAIDDSTLEVTLVSPCAYFLELTSFPCYFPVDKKVVEGNDQWSTSAATYVSNGPFKLTDYKIKDQVVLEKNDTYYGKDSVKLDKINVKMVADETSAWASYKAGQFDMVYSVPQSDVDAAVQDGSATTFPLLSSYYLSVNMTDSLNSIDPEAAKALSNPKVRKALTLAIDRESLTANVVKSGSVAAFSLVPTGIKDSNGKDFSDKKYFDTKANVEEAKKLLAEAGYPDGEGFPAATLLYNPEGGNGTVMQAVQDMWKTNLGIDIQLQSQEWKVFIATRNAKDYELARDGWNADYVDPMTFLDMFQSTSGQNNSGYNNPEYDKLINQVKSETDPAKRLEIFRQAEDLLMTDLPIIPLYYKNQTMGVKSYIKDLVASPLGYIYFDKAYIEGK</sequence>
<feature type="domain" description="Solute-binding protein family 5" evidence="6">
    <location>
        <begin position="83"/>
        <end position="472"/>
    </location>
</feature>
<dbReference type="PANTHER" id="PTHR30290:SF10">
    <property type="entry name" value="PERIPLASMIC OLIGOPEPTIDE-BINDING PROTEIN-RELATED"/>
    <property type="match status" value="1"/>
</dbReference>
<dbReference type="InterPro" id="IPR039424">
    <property type="entry name" value="SBP_5"/>
</dbReference>
<comment type="caution">
    <text evidence="7">The sequence shown here is derived from an EMBL/GenBank/DDBJ whole genome shotgun (WGS) entry which is preliminary data.</text>
</comment>
<dbReference type="Pfam" id="PF00496">
    <property type="entry name" value="SBP_bac_5"/>
    <property type="match status" value="1"/>
</dbReference>
<dbReference type="RefSeq" id="WP_027636468.1">
    <property type="nucleotide sequence ID" value="NZ_CANCWB010000001.1"/>
</dbReference>
<gene>
    <name evidence="7" type="ORF">AWN73_14630</name>
</gene>
<evidence type="ECO:0000259" key="6">
    <source>
        <dbReference type="Pfam" id="PF00496"/>
    </source>
</evidence>
<comment type="similarity">
    <text evidence="2">Belongs to the bacterial solute-binding protein 5 family.</text>
</comment>
<dbReference type="PANTHER" id="PTHR30290">
    <property type="entry name" value="PERIPLASMIC BINDING COMPONENT OF ABC TRANSPORTER"/>
    <property type="match status" value="1"/>
</dbReference>
<dbReference type="Proteomes" id="UP000238081">
    <property type="component" value="Unassembled WGS sequence"/>
</dbReference>
<feature type="signal peptide" evidence="5">
    <location>
        <begin position="1"/>
        <end position="25"/>
    </location>
</feature>
<evidence type="ECO:0000256" key="3">
    <source>
        <dbReference type="ARBA" id="ARBA00022448"/>
    </source>
</evidence>
<dbReference type="GO" id="GO:0043190">
    <property type="term" value="C:ATP-binding cassette (ABC) transporter complex"/>
    <property type="evidence" value="ECO:0007669"/>
    <property type="project" value="InterPro"/>
</dbReference>
<evidence type="ECO:0000256" key="4">
    <source>
        <dbReference type="ARBA" id="ARBA00022729"/>
    </source>
</evidence>
<reference evidence="7 8" key="1">
    <citation type="submission" date="2016-01" db="EMBL/GenBank/DDBJ databases">
        <title>Characterization of the Clostridium difficile lineages that are prevalent in Hong Kong and China.</title>
        <authorList>
            <person name="Kwok J.S.-L."/>
            <person name="Lam W.-Y."/>
            <person name="Ip M."/>
            <person name="Chan T.-F."/>
            <person name="Hawkey P.M."/>
            <person name="Tsui S.K.-W."/>
        </authorList>
    </citation>
    <scope>NUCLEOTIDE SEQUENCE [LARGE SCALE GENOMIC DNA]</scope>
    <source>
        <strain evidence="7 8">300064</strain>
    </source>
</reference>
<dbReference type="GO" id="GO:0030288">
    <property type="term" value="C:outer membrane-bounded periplasmic space"/>
    <property type="evidence" value="ECO:0007669"/>
    <property type="project" value="UniProtKB-ARBA"/>
</dbReference>
<dbReference type="FunFam" id="3.10.105.10:FF:000001">
    <property type="entry name" value="Oligopeptide ABC transporter, oligopeptide-binding protein"/>
    <property type="match status" value="1"/>
</dbReference>
<feature type="chain" id="PRO_5038862955" evidence="5">
    <location>
        <begin position="26"/>
        <end position="551"/>
    </location>
</feature>
<keyword evidence="3" id="KW-0813">Transport</keyword>
<dbReference type="SUPFAM" id="SSF53850">
    <property type="entry name" value="Periplasmic binding protein-like II"/>
    <property type="match status" value="1"/>
</dbReference>
<dbReference type="GO" id="GO:1904680">
    <property type="term" value="F:peptide transmembrane transporter activity"/>
    <property type="evidence" value="ECO:0007669"/>
    <property type="project" value="TreeGrafter"/>
</dbReference>
<dbReference type="EMBL" id="LRDH01000111">
    <property type="protein sequence ID" value="PPV14212.1"/>
    <property type="molecule type" value="Genomic_DNA"/>
</dbReference>
<dbReference type="Gene3D" id="3.40.190.10">
    <property type="entry name" value="Periplasmic binding protein-like II"/>
    <property type="match status" value="1"/>
</dbReference>
<accession>A0A2S7FA47</accession>
<name>A0A2S7FA47_CLOBU</name>
<dbReference type="Gene3D" id="3.90.76.10">
    <property type="entry name" value="Dipeptide-binding Protein, Domain 1"/>
    <property type="match status" value="1"/>
</dbReference>
<dbReference type="Gene3D" id="3.10.105.10">
    <property type="entry name" value="Dipeptide-binding Protein, Domain 3"/>
    <property type="match status" value="1"/>
</dbReference>
<dbReference type="InterPro" id="IPR030678">
    <property type="entry name" value="Peptide/Ni-bd"/>
</dbReference>
<proteinExistence type="inferred from homology"/>
<dbReference type="PIRSF" id="PIRSF002741">
    <property type="entry name" value="MppA"/>
    <property type="match status" value="1"/>
</dbReference>
<dbReference type="GO" id="GO:0015833">
    <property type="term" value="P:peptide transport"/>
    <property type="evidence" value="ECO:0007669"/>
    <property type="project" value="TreeGrafter"/>
</dbReference>
<dbReference type="FunFam" id="3.90.76.10:FF:000001">
    <property type="entry name" value="Oligopeptide ABC transporter substrate-binding protein"/>
    <property type="match status" value="1"/>
</dbReference>
<organism evidence="7 8">
    <name type="scientific">Clostridium butyricum</name>
    <dbReference type="NCBI Taxonomy" id="1492"/>
    <lineage>
        <taxon>Bacteria</taxon>
        <taxon>Bacillati</taxon>
        <taxon>Bacillota</taxon>
        <taxon>Clostridia</taxon>
        <taxon>Eubacteriales</taxon>
        <taxon>Clostridiaceae</taxon>
        <taxon>Clostridium</taxon>
    </lineage>
</organism>
<evidence type="ECO:0000313" key="8">
    <source>
        <dbReference type="Proteomes" id="UP000238081"/>
    </source>
</evidence>
<dbReference type="CDD" id="cd08504">
    <property type="entry name" value="PBP2_OppA"/>
    <property type="match status" value="1"/>
</dbReference>
<evidence type="ECO:0000256" key="2">
    <source>
        <dbReference type="ARBA" id="ARBA00005695"/>
    </source>
</evidence>
<keyword evidence="4 5" id="KW-0732">Signal</keyword>
<evidence type="ECO:0000313" key="7">
    <source>
        <dbReference type="EMBL" id="PPV14212.1"/>
    </source>
</evidence>
<evidence type="ECO:0000256" key="1">
    <source>
        <dbReference type="ARBA" id="ARBA00004196"/>
    </source>
</evidence>